<gene>
    <name evidence="1" type="ORF">SDC9_48340</name>
</gene>
<reference evidence="1" key="1">
    <citation type="submission" date="2019-08" db="EMBL/GenBank/DDBJ databases">
        <authorList>
            <person name="Kucharzyk K."/>
            <person name="Murdoch R.W."/>
            <person name="Higgins S."/>
            <person name="Loffler F."/>
        </authorList>
    </citation>
    <scope>NUCLEOTIDE SEQUENCE</scope>
</reference>
<evidence type="ECO:0000313" key="1">
    <source>
        <dbReference type="EMBL" id="MPM02095.1"/>
    </source>
</evidence>
<protein>
    <submittedName>
        <fullName evidence="1">Uncharacterized protein</fullName>
    </submittedName>
</protein>
<organism evidence="1">
    <name type="scientific">bioreactor metagenome</name>
    <dbReference type="NCBI Taxonomy" id="1076179"/>
    <lineage>
        <taxon>unclassified sequences</taxon>
        <taxon>metagenomes</taxon>
        <taxon>ecological metagenomes</taxon>
    </lineage>
</organism>
<comment type="caution">
    <text evidence="1">The sequence shown here is derived from an EMBL/GenBank/DDBJ whole genome shotgun (WGS) entry which is preliminary data.</text>
</comment>
<dbReference type="EMBL" id="VSSQ01000844">
    <property type="protein sequence ID" value="MPM02095.1"/>
    <property type="molecule type" value="Genomic_DNA"/>
</dbReference>
<dbReference type="AlphaFoldDB" id="A0A644WE21"/>
<sequence length="81" mass="9644">MECGPYKVIVQVCAEFDTEGNITPLLFVWEDGRRYEIDRILDVRRAASLKAGGFGIRYTCRVRGKQTYLFHEEDYWFMERK</sequence>
<name>A0A644WE21_9ZZZZ</name>
<accession>A0A644WE21</accession>
<proteinExistence type="predicted"/>